<evidence type="ECO:0000259" key="15">
    <source>
        <dbReference type="PROSITE" id="PS50011"/>
    </source>
</evidence>
<keyword evidence="9 13" id="KW-1133">Transmembrane helix</keyword>
<dbReference type="InterPro" id="IPR001611">
    <property type="entry name" value="Leu-rich_rpt"/>
</dbReference>
<feature type="compositionally biased region" description="Polar residues" evidence="12">
    <location>
        <begin position="615"/>
        <end position="624"/>
    </location>
</feature>
<evidence type="ECO:0000256" key="13">
    <source>
        <dbReference type="SAM" id="Phobius"/>
    </source>
</evidence>
<name>A0AAE0A7F8_9ROSI</name>
<dbReference type="InterPro" id="IPR001245">
    <property type="entry name" value="Ser-Thr/Tyr_kinase_cat_dom"/>
</dbReference>
<evidence type="ECO:0000256" key="9">
    <source>
        <dbReference type="ARBA" id="ARBA00022989"/>
    </source>
</evidence>
<dbReference type="PROSITE" id="PS50011">
    <property type="entry name" value="PROTEIN_KINASE_DOM"/>
    <property type="match status" value="1"/>
</dbReference>
<dbReference type="InterPro" id="IPR004864">
    <property type="entry name" value="LEA_2"/>
</dbReference>
<reference evidence="16" key="1">
    <citation type="journal article" date="2023" name="Plant J.">
        <title>Genome sequences and population genomics provide insights into the demographic history, inbreeding, and mutation load of two 'living fossil' tree species of Dipteronia.</title>
        <authorList>
            <person name="Feng Y."/>
            <person name="Comes H.P."/>
            <person name="Chen J."/>
            <person name="Zhu S."/>
            <person name="Lu R."/>
            <person name="Zhang X."/>
            <person name="Li P."/>
            <person name="Qiu J."/>
            <person name="Olsen K.M."/>
            <person name="Qiu Y."/>
        </authorList>
    </citation>
    <scope>NUCLEOTIDE SEQUENCE</scope>
    <source>
        <strain evidence="16">NBL</strain>
    </source>
</reference>
<dbReference type="EMBL" id="JANJYJ010000006">
    <property type="protein sequence ID" value="KAK3205416.1"/>
    <property type="molecule type" value="Genomic_DNA"/>
</dbReference>
<evidence type="ECO:0000256" key="10">
    <source>
        <dbReference type="ARBA" id="ARBA00023136"/>
    </source>
</evidence>
<evidence type="ECO:0000256" key="2">
    <source>
        <dbReference type="ARBA" id="ARBA00022553"/>
    </source>
</evidence>
<dbReference type="Gene3D" id="1.10.510.10">
    <property type="entry name" value="Transferase(Phosphotransferase) domain 1"/>
    <property type="match status" value="1"/>
</dbReference>
<dbReference type="Pfam" id="PF03168">
    <property type="entry name" value="LEA_2"/>
    <property type="match status" value="1"/>
</dbReference>
<evidence type="ECO:0000313" key="16">
    <source>
        <dbReference type="EMBL" id="KAK3205416.1"/>
    </source>
</evidence>
<keyword evidence="17" id="KW-1185">Reference proteome</keyword>
<feature type="transmembrane region" description="Helical" evidence="13">
    <location>
        <begin position="570"/>
        <end position="592"/>
    </location>
</feature>
<keyword evidence="4 13" id="KW-0812">Transmembrane</keyword>
<evidence type="ECO:0000256" key="6">
    <source>
        <dbReference type="ARBA" id="ARBA00022737"/>
    </source>
</evidence>
<gene>
    <name evidence="16" type="ORF">Dsin_019462</name>
</gene>
<feature type="compositionally biased region" description="Low complexity" evidence="12">
    <location>
        <begin position="681"/>
        <end position="704"/>
    </location>
</feature>
<keyword evidence="7" id="KW-0547">Nucleotide-binding</keyword>
<evidence type="ECO:0000256" key="14">
    <source>
        <dbReference type="SAM" id="SignalP"/>
    </source>
</evidence>
<dbReference type="Proteomes" id="UP001281410">
    <property type="component" value="Unassembled WGS sequence"/>
</dbReference>
<evidence type="ECO:0000256" key="8">
    <source>
        <dbReference type="ARBA" id="ARBA00022840"/>
    </source>
</evidence>
<dbReference type="PANTHER" id="PTHR48003:SF3">
    <property type="entry name" value="LEUCINE-RICH REPEAT PROTEIN KINASE FAMILY PROTEIN"/>
    <property type="match status" value="1"/>
</dbReference>
<keyword evidence="11" id="KW-0675">Receptor</keyword>
<evidence type="ECO:0000256" key="12">
    <source>
        <dbReference type="SAM" id="MobiDB-lite"/>
    </source>
</evidence>
<dbReference type="InterPro" id="IPR003591">
    <property type="entry name" value="Leu-rich_rpt_typical-subtyp"/>
</dbReference>
<proteinExistence type="predicted"/>
<dbReference type="InterPro" id="IPR011009">
    <property type="entry name" value="Kinase-like_dom_sf"/>
</dbReference>
<dbReference type="GO" id="GO:0016020">
    <property type="term" value="C:membrane"/>
    <property type="evidence" value="ECO:0007669"/>
    <property type="project" value="UniProtKB-SubCell"/>
</dbReference>
<dbReference type="PANTHER" id="PTHR48003">
    <property type="entry name" value="OS07G0626500 PROTEIN"/>
    <property type="match status" value="1"/>
</dbReference>
<dbReference type="Pfam" id="PF08263">
    <property type="entry name" value="LRRNT_2"/>
    <property type="match status" value="1"/>
</dbReference>
<dbReference type="SUPFAM" id="SSF56112">
    <property type="entry name" value="Protein kinase-like (PK-like)"/>
    <property type="match status" value="1"/>
</dbReference>
<dbReference type="InterPro" id="IPR000719">
    <property type="entry name" value="Prot_kinase_dom"/>
</dbReference>
<feature type="chain" id="PRO_5042165945" description="Protein kinase domain-containing protein" evidence="14">
    <location>
        <begin position="19"/>
        <end position="1328"/>
    </location>
</feature>
<comment type="subcellular location">
    <subcellularLocation>
        <location evidence="1">Membrane</location>
        <topology evidence="1">Single-pass membrane protein</topology>
    </subcellularLocation>
</comment>
<accession>A0AAE0A7F8</accession>
<keyword evidence="2" id="KW-0597">Phosphoprotein</keyword>
<dbReference type="FunFam" id="3.80.10.10:FF:000400">
    <property type="entry name" value="Nuclear pore complex protein NUP107"/>
    <property type="match status" value="1"/>
</dbReference>
<feature type="region of interest" description="Disordered" evidence="12">
    <location>
        <begin position="606"/>
        <end position="626"/>
    </location>
</feature>
<evidence type="ECO:0000256" key="1">
    <source>
        <dbReference type="ARBA" id="ARBA00004167"/>
    </source>
</evidence>
<organism evidence="16 17">
    <name type="scientific">Dipteronia sinensis</name>
    <dbReference type="NCBI Taxonomy" id="43782"/>
    <lineage>
        <taxon>Eukaryota</taxon>
        <taxon>Viridiplantae</taxon>
        <taxon>Streptophyta</taxon>
        <taxon>Embryophyta</taxon>
        <taxon>Tracheophyta</taxon>
        <taxon>Spermatophyta</taxon>
        <taxon>Magnoliopsida</taxon>
        <taxon>eudicotyledons</taxon>
        <taxon>Gunneridae</taxon>
        <taxon>Pentapetalae</taxon>
        <taxon>rosids</taxon>
        <taxon>malvids</taxon>
        <taxon>Sapindales</taxon>
        <taxon>Sapindaceae</taxon>
        <taxon>Hippocastanoideae</taxon>
        <taxon>Acereae</taxon>
        <taxon>Dipteronia</taxon>
    </lineage>
</organism>
<comment type="caution">
    <text evidence="16">The sequence shown here is derived from an EMBL/GenBank/DDBJ whole genome shotgun (WGS) entry which is preliminary data.</text>
</comment>
<dbReference type="SMART" id="SM00220">
    <property type="entry name" value="S_TKc"/>
    <property type="match status" value="1"/>
</dbReference>
<feature type="region of interest" description="Disordered" evidence="12">
    <location>
        <begin position="650"/>
        <end position="709"/>
    </location>
</feature>
<keyword evidence="10 13" id="KW-0472">Membrane</keyword>
<evidence type="ECO:0000256" key="4">
    <source>
        <dbReference type="ARBA" id="ARBA00022692"/>
    </source>
</evidence>
<feature type="compositionally biased region" description="Polar residues" evidence="12">
    <location>
        <begin position="650"/>
        <end position="661"/>
    </location>
</feature>
<feature type="compositionally biased region" description="Basic and acidic residues" evidence="12">
    <location>
        <begin position="664"/>
        <end position="679"/>
    </location>
</feature>
<dbReference type="SMART" id="SM00369">
    <property type="entry name" value="LRR_TYP"/>
    <property type="match status" value="4"/>
</dbReference>
<feature type="signal peptide" evidence="14">
    <location>
        <begin position="1"/>
        <end position="18"/>
    </location>
</feature>
<dbReference type="GO" id="GO:0005524">
    <property type="term" value="F:ATP binding"/>
    <property type="evidence" value="ECO:0007669"/>
    <property type="project" value="UniProtKB-KW"/>
</dbReference>
<evidence type="ECO:0000256" key="7">
    <source>
        <dbReference type="ARBA" id="ARBA00022741"/>
    </source>
</evidence>
<keyword evidence="3" id="KW-0433">Leucine-rich repeat</keyword>
<dbReference type="InterPro" id="IPR053059">
    <property type="entry name" value="Inactive_SerThr-Kinase_ABA"/>
</dbReference>
<keyword evidence="5 14" id="KW-0732">Signal</keyword>
<evidence type="ECO:0000313" key="17">
    <source>
        <dbReference type="Proteomes" id="UP001281410"/>
    </source>
</evidence>
<evidence type="ECO:0000256" key="3">
    <source>
        <dbReference type="ARBA" id="ARBA00022614"/>
    </source>
</evidence>
<dbReference type="Pfam" id="PF00560">
    <property type="entry name" value="LRR_1"/>
    <property type="match status" value="4"/>
</dbReference>
<protein>
    <recommendedName>
        <fullName evidence="15">Protein kinase domain-containing protein</fullName>
    </recommendedName>
</protein>
<evidence type="ECO:0000256" key="5">
    <source>
        <dbReference type="ARBA" id="ARBA00022729"/>
    </source>
</evidence>
<keyword evidence="8" id="KW-0067">ATP-binding</keyword>
<dbReference type="SUPFAM" id="SSF52058">
    <property type="entry name" value="L domain-like"/>
    <property type="match status" value="2"/>
</dbReference>
<evidence type="ECO:0000256" key="11">
    <source>
        <dbReference type="ARBA" id="ARBA00023170"/>
    </source>
</evidence>
<feature type="region of interest" description="Disordered" evidence="12">
    <location>
        <begin position="1097"/>
        <end position="1129"/>
    </location>
</feature>
<feature type="domain" description="Protein kinase" evidence="15">
    <location>
        <begin position="735"/>
        <end position="1017"/>
    </location>
</feature>
<dbReference type="InterPro" id="IPR032675">
    <property type="entry name" value="LRR_dom_sf"/>
</dbReference>
<dbReference type="FunFam" id="1.10.510.10:FF:000480">
    <property type="entry name" value="Pollen receptor-like kinase 1"/>
    <property type="match status" value="1"/>
</dbReference>
<sequence length="1328" mass="144962">MQTVGLIVLLLLIVNALGQSDFEALLVLKKGIEKDPSGQIHHSWDSKSLASDGCPKNWFGITCIDGHVSSIVLNDLGLIGDFSFPAVAGLKMLSNISVSNNQLMGAITSIGSIHSLEFLDLSRNNFHGLIPSGLLSLKNLVFLNLSANNFEGTLPSGFDNLGRLKYLDLGANGFQGDIMNLVSQFGSMVHLDLSRNKFSGSLDLGLGNSSFVSAIQYLNISYNSLVGELFAHDGMPYFDSLEVFDASNNQIVGTIPSFKFVVSLRILRLGSNQLSGSLPEGLLQESSMILSELDLSLNQLEGPVGSITSATLKKVNLSSNKFTGFLPVKVGHCGVVDLSNNRLSGNLSRIQSWGNYVEVIHLSSNSLTGTLPNQTSQFLRLTSFKVSNNSIEGALPAILGTYPELKVIDLSLNHLIGFLLPSFFTSTKLTDLNLSGNNFTGPFPLQEIQNNPSIGSTQELSLVSLDLSYNSLSGHLPPEINQLRNLMYLNLSNNNFEGSIPYGLPDDLKGFNVSFNNLSGSVPDNLRRFPESAFHPGNSLLSFPNSPLSPGVPYLTLRKHGNYMKPSTKIALIVGLVGGATVVSLLFIVIYYRARWQKHGRNSLERAREEKSAGQGDSSISHPSVLNKKADPSLSSFSFHQNVLPSSQMGSVYDSGDTSSVVKRPKDLCSPESIKKDEGISSPMSLLSSSNPSPSKNQLSSKSPDVLKASSPEKLAGDLHLFDGSHVFTAEELSHAPAEVIGRSCHGTLYKATLDSGNILAVKWLREGIAKRRKEFAREVKKLGSIKHPNLVSLKGYYWGPKEHEKLVISNYVEAQSLALYLQETNPRKLPHLSINERLRVAVDVARCLNYLHNERAIPHGNLKSTNILLEAPNVNALLTDYSLHRILTSAGTAEQVLNAGALGYRPPEFASSSKPCPSLKSDVYAFGVILLELLTGKISGEIVCGDPGVVDLTDWVKLLAEESRTRECFDRLILDRHGEEQPPRVLDDMLQVALRCILPASERPDMMSVYEDLSTIVLDKASQVQKFDRCYFVKEITVQAAIPALGSNPCSSFKVREKWLTKSIRVSLTTNNKPPFRRLQHPFLLRLQTNHFQFRHPRRLPPVPTSSKSPKTKSTESHLPITPSASNTSLNPNLAKHVSAVAAAASSSLFSFYSSSWPSPPPSSTSFSVQSLPTTPSDNLSVKSFNLTSSTFSPSFDFTISAHNPNNKIGIYYLKPSSVKLYYKDLNLCDGFLPQFFQPSNNVTVFKTALTASALELTTSVRNELIAAEKSGTVPFRVDVRAPVKFKVGSVKSWSINVKVSCDVTVDKLTAQSKILSKKCDYSVDIL</sequence>
<dbReference type="Gene3D" id="3.80.10.10">
    <property type="entry name" value="Ribonuclease Inhibitor"/>
    <property type="match status" value="2"/>
</dbReference>
<dbReference type="Gene3D" id="3.30.200.20">
    <property type="entry name" value="Phosphorylase Kinase, domain 1"/>
    <property type="match status" value="1"/>
</dbReference>
<dbReference type="InterPro" id="IPR013210">
    <property type="entry name" value="LRR_N_plant-typ"/>
</dbReference>
<dbReference type="Pfam" id="PF07714">
    <property type="entry name" value="PK_Tyr_Ser-Thr"/>
    <property type="match status" value="1"/>
</dbReference>
<keyword evidence="6" id="KW-0677">Repeat</keyword>
<dbReference type="FunFam" id="3.30.200.20:FF:000486">
    <property type="entry name" value="Leucine-rich repeat receptor-like protein kinase"/>
    <property type="match status" value="1"/>
</dbReference>
<dbReference type="GO" id="GO:0004672">
    <property type="term" value="F:protein kinase activity"/>
    <property type="evidence" value="ECO:0007669"/>
    <property type="project" value="InterPro"/>
</dbReference>